<sequence>MQPMQPMQPPQDAAKRLSGWRRLPSHALSQLLQAYTLGSQVVTWRRQEVLAEMARQLNIWDPKLLAQIKDDMDLLTNASVLEHLMRGPHHRGIKLLPSEVAVFEQPSNAWLLAMLKELGEEHLQGDGNSPNANATKISTNIKEYTTGTQGGSLTGI</sequence>
<dbReference type="AlphaFoldDB" id="A0A699ZKD9"/>
<organism evidence="1 2">
    <name type="scientific">Haematococcus lacustris</name>
    <name type="common">Green alga</name>
    <name type="synonym">Haematococcus pluvialis</name>
    <dbReference type="NCBI Taxonomy" id="44745"/>
    <lineage>
        <taxon>Eukaryota</taxon>
        <taxon>Viridiplantae</taxon>
        <taxon>Chlorophyta</taxon>
        <taxon>core chlorophytes</taxon>
        <taxon>Chlorophyceae</taxon>
        <taxon>CS clade</taxon>
        <taxon>Chlamydomonadales</taxon>
        <taxon>Haematococcaceae</taxon>
        <taxon>Haematococcus</taxon>
    </lineage>
</organism>
<evidence type="ECO:0000313" key="1">
    <source>
        <dbReference type="EMBL" id="GFH22731.1"/>
    </source>
</evidence>
<proteinExistence type="predicted"/>
<comment type="caution">
    <text evidence="1">The sequence shown here is derived from an EMBL/GenBank/DDBJ whole genome shotgun (WGS) entry which is preliminary data.</text>
</comment>
<keyword evidence="2" id="KW-1185">Reference proteome</keyword>
<reference evidence="1 2" key="1">
    <citation type="submission" date="2020-02" db="EMBL/GenBank/DDBJ databases">
        <title>Draft genome sequence of Haematococcus lacustris strain NIES-144.</title>
        <authorList>
            <person name="Morimoto D."/>
            <person name="Nakagawa S."/>
            <person name="Yoshida T."/>
            <person name="Sawayama S."/>
        </authorList>
    </citation>
    <scope>NUCLEOTIDE SEQUENCE [LARGE SCALE GENOMIC DNA]</scope>
    <source>
        <strain evidence="1 2">NIES-144</strain>
    </source>
</reference>
<dbReference type="Proteomes" id="UP000485058">
    <property type="component" value="Unassembled WGS sequence"/>
</dbReference>
<accession>A0A699ZKD9</accession>
<name>A0A699ZKD9_HAELA</name>
<protein>
    <submittedName>
        <fullName evidence="1">Uncharacterized protein</fullName>
    </submittedName>
</protein>
<dbReference type="EMBL" id="BLLF01002111">
    <property type="protein sequence ID" value="GFH22731.1"/>
    <property type="molecule type" value="Genomic_DNA"/>
</dbReference>
<gene>
    <name evidence="1" type="ORF">HaLaN_20242</name>
</gene>
<evidence type="ECO:0000313" key="2">
    <source>
        <dbReference type="Proteomes" id="UP000485058"/>
    </source>
</evidence>